<proteinExistence type="predicted"/>
<name>Q31FH6_HYDCU</name>
<evidence type="ECO:0000259" key="1">
    <source>
        <dbReference type="Pfam" id="PF13116"/>
    </source>
</evidence>
<sequence length="1283" mass="142853">MLKRIQQLLFLLLALFVAYLLMVRGVITWVQYAPEQFLSYAEQWNDSTIKVEKIAIDQSWLGLDFEVQSVSYKDSTRVASLASAKGDLNIFSPFFPDMSFGNRLSVSGLQVDILSLDDSKDDSPSNEMDIWQVVSENWKSLSINKIWKVVNLEDVSFSSKAKQDGRVTLGIDSFQAYRGLKWSFGGVLSVHAQQELSTQLQVKGDFDINLWGKPEEGSFSAHFLTPLNLANLYRVMPETWIETLPTGEILGDLSLDVKKGELSKLNITSNAQDLTWPENDHLLPKSIGIGLNWVATNQFSGNALENWQFELEKIRFGKEYLKTISPIYLSLKNNRTLKFQADKVDFNVLKPFFKLFMAKLDYQGFGKNLKTLNLKNVEGLLNLDTLDLRYLTLQVPSIQLPADKNLPGLALKDLRVEKSEKDIWFKTPHPINLSIDVISSDPIVLDLKQGLHLQLIHQNHQWQTNDARFTLNSMPVNLTATGDFSGKLDLDMTIEPDKLSFVKQYLPYGLMSSKLENWLKAALVKGDGIKGRLRVKGDLNDFPFRHQEGLFEATADIHKAELKFQPDWPALDDFSAKLKFTPYNLQITSKKVMLGNVTGHDVVVDIKALDTKNIAVQIKGKAEGDGKEAVAYLLKTPLAEKIGMASFLQEHTDLSGPVSVDLSKIWIPVYGYDKKEESVEGQVDFDKVALTLYDRLIFKDVQGRLNFTEQKVSAQKISALFQGGLVHTSIETQNGQAIINSKGEATFNEELYQGRLPWETSIQIPFKSKDHIKVVAEADLTQLVSRFPAPLNDESLREASIRPKNAHSTIQVDEDALDIQFTVGDLIKGKTQYSFSGESFNQFVAIVGEGQSVPTLDSGNNFFVTGQLDTVNLDEWMTVWPQIKEKFALKLPSSKSQAPQASWQGSNLHLNKVILADYDFNDIKLNWITVKEKEQSSLAMSIKGSDLDAVANELSNGDYEVKLSKLNMISPVKNPEELEKKKPCKESSGDVVSETKVYFQGKNINLNGKKIAHLSFNMTDTTEMLTLSKINIQPEGVKGVFNGGYQYSKVNNTSHLSGKADSNDVENLTLFLGLKKGFKGKKAEMTVDLNWKGNYQCYSLIGLKGDVSFTLQDGVIKDAEPGIARLLGLLSFESLARRLQLNIKDVTDAGLAYDSIKGEGQFNRGVFGFEKLNLKAPAAKAKVFGEVNLIQKELNLSAEITPSIGSSLPAIAAISGLATPIAGLAAYAFMKIVPIVNEDLVTYRYEVKGTFESPDIKAKGLNLDLINLKGQSDIKGGSILDSE</sequence>
<dbReference type="OrthoDB" id="9762238at2"/>
<evidence type="ECO:0000313" key="2">
    <source>
        <dbReference type="EMBL" id="ABB42097.1"/>
    </source>
</evidence>
<dbReference type="STRING" id="317025.Tcr_1505"/>
<dbReference type="InterPro" id="IPR011836">
    <property type="entry name" value="YhdP"/>
</dbReference>
<accession>Q31FH6</accession>
<organism evidence="2">
    <name type="scientific">Hydrogenovibrio crunogenus (strain DSM 25203 / XCL-2)</name>
    <name type="common">Thiomicrospira crunogena</name>
    <dbReference type="NCBI Taxonomy" id="317025"/>
    <lineage>
        <taxon>Bacteria</taxon>
        <taxon>Pseudomonadati</taxon>
        <taxon>Pseudomonadota</taxon>
        <taxon>Gammaproteobacteria</taxon>
        <taxon>Thiotrichales</taxon>
        <taxon>Piscirickettsiaceae</taxon>
        <taxon>Hydrogenovibrio</taxon>
    </lineage>
</organism>
<protein>
    <recommendedName>
        <fullName evidence="1">YhdP central domain-containing protein</fullName>
    </recommendedName>
</protein>
<dbReference type="PANTHER" id="PTHR38690">
    <property type="entry name" value="PROTEASE-RELATED"/>
    <property type="match status" value="1"/>
</dbReference>
<dbReference type="Pfam" id="PF13116">
    <property type="entry name" value="YhdP"/>
    <property type="match status" value="1"/>
</dbReference>
<dbReference type="eggNOG" id="COG3164">
    <property type="taxonomic scope" value="Bacteria"/>
</dbReference>
<feature type="domain" description="YhdP central" evidence="1">
    <location>
        <begin position="3"/>
        <end position="1256"/>
    </location>
</feature>
<dbReference type="KEGG" id="tcx:Tcr_1505"/>
<reference evidence="2" key="1">
    <citation type="submission" date="2006-07" db="EMBL/GenBank/DDBJ databases">
        <title>Complete sequence of Thiomicrospira crunogena XCL-2.</title>
        <authorList>
            <consortium name="US DOE Joint Genome Institute"/>
            <person name="Copeland A."/>
            <person name="Lucas S."/>
            <person name="Lapidus A."/>
            <person name="Barry K."/>
            <person name="Detter J.C."/>
            <person name="Glavina del Rio T."/>
            <person name="Hammon N."/>
            <person name="Israni S."/>
            <person name="Dalin E."/>
            <person name="Tice H."/>
            <person name="Pitluck S."/>
            <person name="Chain P."/>
            <person name="Malfatti S."/>
            <person name="Shin M."/>
            <person name="Vergez L."/>
            <person name="Schmutz J."/>
            <person name="Larimer F."/>
            <person name="Land M."/>
            <person name="Hauser L."/>
            <person name="Kyrpides N."/>
            <person name="Lykidis A."/>
            <person name="Scott K.M."/>
            <person name="Sievert S."/>
            <person name="Kerfeld C."/>
            <person name="Freyermuth S."/>
            <person name="Dobrinski K."/>
            <person name="Boller A."/>
            <person name="Fitzpatrick K."/>
            <person name="Thoma P."/>
            <person name="Moore J."/>
            <person name="Richardson P."/>
        </authorList>
    </citation>
    <scope>NUCLEOTIDE SEQUENCE</scope>
    <source>
        <strain evidence="2">XCL-2</strain>
    </source>
</reference>
<dbReference type="HOGENOM" id="CLU_262901_0_0_6"/>
<dbReference type="EMBL" id="CP000109">
    <property type="protein sequence ID" value="ABB42097.1"/>
    <property type="molecule type" value="Genomic_DNA"/>
</dbReference>
<dbReference type="InterPro" id="IPR025263">
    <property type="entry name" value="YhdP_central"/>
</dbReference>
<dbReference type="PANTHER" id="PTHR38690:SF1">
    <property type="entry name" value="PROTEASE"/>
    <property type="match status" value="1"/>
</dbReference>
<gene>
    <name evidence="2" type="ordered locus">Tcr_1505</name>
</gene>